<dbReference type="PRINTS" id="PR00111">
    <property type="entry name" value="ABHYDROLASE"/>
</dbReference>
<sequence>MGERLETYGHDGLTFDVRDSGPEGGAVVIALHGFPQTSASWGPVTQHLTAAGVRVLAPDQRGYSRGARPYAVSAYALRSLVGDVLALADAAGAERFDLLGHDWGGAVAWAVAAAHPDRVRTLTVASTPHPRALVAAMLHGQALRSWYIGAFQLPVLPELLLGSPRVAGPLLARMRTPDPAAVLALLADRSTARALLNWYRAAWRPLLGRTATPFPRVRVPTTYVWGALDPALGRWAAEHTGLCVEADYRFVVLEDAGHWIPDERPAELARLVLERLGGSAPDPGDLP</sequence>
<dbReference type="Gene3D" id="3.40.50.1820">
    <property type="entry name" value="alpha/beta hydrolase"/>
    <property type="match status" value="1"/>
</dbReference>
<reference evidence="3 4" key="1">
    <citation type="submission" date="2020-08" db="EMBL/GenBank/DDBJ databases">
        <title>Sequencing the genomes of 1000 actinobacteria strains.</title>
        <authorList>
            <person name="Klenk H.-P."/>
        </authorList>
    </citation>
    <scope>NUCLEOTIDE SEQUENCE [LARGE SCALE GENOMIC DNA]</scope>
    <source>
        <strain evidence="3 4">DSM 11053</strain>
    </source>
</reference>
<dbReference type="SUPFAM" id="SSF53474">
    <property type="entry name" value="alpha/beta-Hydrolases"/>
    <property type="match status" value="1"/>
</dbReference>
<feature type="domain" description="AB hydrolase-1" evidence="2">
    <location>
        <begin position="28"/>
        <end position="270"/>
    </location>
</feature>
<keyword evidence="4" id="KW-1185">Reference proteome</keyword>
<evidence type="ECO:0000259" key="2">
    <source>
        <dbReference type="Pfam" id="PF12697"/>
    </source>
</evidence>
<proteinExistence type="predicted"/>
<evidence type="ECO:0000256" key="1">
    <source>
        <dbReference type="ARBA" id="ARBA00022801"/>
    </source>
</evidence>
<keyword evidence="1" id="KW-0378">Hydrolase</keyword>
<dbReference type="Pfam" id="PF12697">
    <property type="entry name" value="Abhydrolase_6"/>
    <property type="match status" value="1"/>
</dbReference>
<dbReference type="PANTHER" id="PTHR43329">
    <property type="entry name" value="EPOXIDE HYDROLASE"/>
    <property type="match status" value="1"/>
</dbReference>
<comment type="caution">
    <text evidence="3">The sequence shown here is derived from an EMBL/GenBank/DDBJ whole genome shotgun (WGS) entry which is preliminary data.</text>
</comment>
<name>A0A7W5P5C3_9ACTN</name>
<evidence type="ECO:0000313" key="4">
    <source>
        <dbReference type="Proteomes" id="UP000565572"/>
    </source>
</evidence>
<dbReference type="GO" id="GO:0016787">
    <property type="term" value="F:hydrolase activity"/>
    <property type="evidence" value="ECO:0007669"/>
    <property type="project" value="UniProtKB-KW"/>
</dbReference>
<dbReference type="InterPro" id="IPR000073">
    <property type="entry name" value="AB_hydrolase_1"/>
</dbReference>
<dbReference type="Proteomes" id="UP000565572">
    <property type="component" value="Unassembled WGS sequence"/>
</dbReference>
<dbReference type="InterPro" id="IPR029058">
    <property type="entry name" value="AB_hydrolase_fold"/>
</dbReference>
<protein>
    <submittedName>
        <fullName evidence="3">Pimeloyl-ACP methyl ester carboxylesterase</fullName>
    </submittedName>
</protein>
<dbReference type="EMBL" id="JACHZG010000001">
    <property type="protein sequence ID" value="MBB3325325.1"/>
    <property type="molecule type" value="Genomic_DNA"/>
</dbReference>
<dbReference type="InterPro" id="IPR000639">
    <property type="entry name" value="Epox_hydrolase-like"/>
</dbReference>
<gene>
    <name evidence="3" type="ORF">FHX39_000269</name>
</gene>
<dbReference type="AlphaFoldDB" id="A0A7W5P5C3"/>
<evidence type="ECO:0000313" key="3">
    <source>
        <dbReference type="EMBL" id="MBB3325325.1"/>
    </source>
</evidence>
<organism evidence="3 4">
    <name type="scientific">Microlunatus antarcticus</name>
    <dbReference type="NCBI Taxonomy" id="53388"/>
    <lineage>
        <taxon>Bacteria</taxon>
        <taxon>Bacillati</taxon>
        <taxon>Actinomycetota</taxon>
        <taxon>Actinomycetes</taxon>
        <taxon>Propionibacteriales</taxon>
        <taxon>Propionibacteriaceae</taxon>
        <taxon>Microlunatus</taxon>
    </lineage>
</organism>
<dbReference type="PRINTS" id="PR00412">
    <property type="entry name" value="EPOXHYDRLASE"/>
</dbReference>
<accession>A0A7W5P5C3</accession>
<dbReference type="RefSeq" id="WP_183336146.1">
    <property type="nucleotide sequence ID" value="NZ_JACHZG010000001.1"/>
</dbReference>